<gene>
    <name evidence="2" type="ORF">SLS53_007316</name>
</gene>
<dbReference type="SUPFAM" id="SSF53590">
    <property type="entry name" value="Nucleoside hydrolase"/>
    <property type="match status" value="1"/>
</dbReference>
<organism evidence="2 3">
    <name type="scientific">Cytospora paraplurivora</name>
    <dbReference type="NCBI Taxonomy" id="2898453"/>
    <lineage>
        <taxon>Eukaryota</taxon>
        <taxon>Fungi</taxon>
        <taxon>Dikarya</taxon>
        <taxon>Ascomycota</taxon>
        <taxon>Pezizomycotina</taxon>
        <taxon>Sordariomycetes</taxon>
        <taxon>Sordariomycetidae</taxon>
        <taxon>Diaporthales</taxon>
        <taxon>Cytosporaceae</taxon>
        <taxon>Cytospora</taxon>
    </lineage>
</organism>
<reference evidence="2 3" key="1">
    <citation type="journal article" date="2023" name="PLoS ONE">
        <title>Cytospora paraplurivora sp. nov. isolated from orchards with fruit tree decline syndrome in Ontario, Canada.</title>
        <authorList>
            <person name="Ilyukhin E."/>
            <person name="Nguyen H.D.T."/>
            <person name="Castle A.J."/>
            <person name="Ellouze W."/>
        </authorList>
    </citation>
    <scope>NUCLEOTIDE SEQUENCE [LARGE SCALE GENOMIC DNA]</scope>
    <source>
        <strain evidence="2 3">FDS-564</strain>
    </source>
</reference>
<dbReference type="Gene3D" id="3.90.245.10">
    <property type="entry name" value="Ribonucleoside hydrolase-like"/>
    <property type="match status" value="1"/>
</dbReference>
<feature type="compositionally biased region" description="Basic residues" evidence="1">
    <location>
        <begin position="13"/>
        <end position="22"/>
    </location>
</feature>
<accession>A0AAN9U112</accession>
<feature type="compositionally biased region" description="Polar residues" evidence="1">
    <location>
        <begin position="33"/>
        <end position="42"/>
    </location>
</feature>
<dbReference type="EMBL" id="JAJSPL020000036">
    <property type="protein sequence ID" value="KAK7735937.1"/>
    <property type="molecule type" value="Genomic_DNA"/>
</dbReference>
<feature type="region of interest" description="Disordered" evidence="1">
    <location>
        <begin position="13"/>
        <end position="42"/>
    </location>
</feature>
<comment type="caution">
    <text evidence="2">The sequence shown here is derived from an EMBL/GenBank/DDBJ whole genome shotgun (WGS) entry which is preliminary data.</text>
</comment>
<dbReference type="InterPro" id="IPR036452">
    <property type="entry name" value="Ribo_hydro-like"/>
</dbReference>
<proteinExistence type="predicted"/>
<sequence>MQLRKIRHGFRFSRQTRSKSRKQREAEAARASTMDTKPTDGQSGQCKLFLFINDFTDSDNEASAEVWAWILEQNPQYKGAYVAEPRWVDLGHYMTSADFGRCIGIVGKLDPPLEDGEPPLTTVLAGRMTQEIIDSRQIEGRPLNEVERNLLMRCIKPYVPNETKEDSIKHAELVAMDYMTTMRARCTRFDAYIDVHCLERLEIPINLKTHYHDELVARTAEELDKFREIMETAPIVVDEEESRSRRTKLRHWYDDALDRKKKEFGGESPLRELDYNHLRSEIRNHEKTIVFGGASLTALQEILDKEPQLGGKIHYYQQGGTFNPKLNILGNPYNFALNTKAAEYVFHHHAKLASFKLVPTDTTKQIEWTIQGLANLSPAVGVRSLAFHGRYDPWQMISPKERITKSTKTDEFMAWRSEWASHPDYSTPKSKGYKAVMADLTAFLAAFTEVLNGIQTKEGVTTIYTTKVTIEQTTSGSQMVLRKEAKSPIECLMLRIPGQETVLVEDAMDLVQRALRTISLP</sequence>
<dbReference type="AlphaFoldDB" id="A0AAN9U112"/>
<name>A0AAN9U112_9PEZI</name>
<keyword evidence="3" id="KW-1185">Reference proteome</keyword>
<evidence type="ECO:0000313" key="2">
    <source>
        <dbReference type="EMBL" id="KAK7735937.1"/>
    </source>
</evidence>
<evidence type="ECO:0000313" key="3">
    <source>
        <dbReference type="Proteomes" id="UP001320245"/>
    </source>
</evidence>
<evidence type="ECO:0000256" key="1">
    <source>
        <dbReference type="SAM" id="MobiDB-lite"/>
    </source>
</evidence>
<protein>
    <submittedName>
        <fullName evidence="2">Uncharacterized protein</fullName>
    </submittedName>
</protein>
<dbReference type="GO" id="GO:0016799">
    <property type="term" value="F:hydrolase activity, hydrolyzing N-glycosyl compounds"/>
    <property type="evidence" value="ECO:0007669"/>
    <property type="project" value="InterPro"/>
</dbReference>
<dbReference type="Proteomes" id="UP001320245">
    <property type="component" value="Unassembled WGS sequence"/>
</dbReference>